<dbReference type="EMBL" id="BAABBQ010000001">
    <property type="protein sequence ID" value="GAA4011689.1"/>
    <property type="molecule type" value="Genomic_DNA"/>
</dbReference>
<evidence type="ECO:0000256" key="2">
    <source>
        <dbReference type="ARBA" id="ARBA00009865"/>
    </source>
</evidence>
<name>A0ABP7SH52_9SPHN</name>
<organism evidence="8 9">
    <name type="scientific">Sphingomonas swuensis</name>
    <dbReference type="NCBI Taxonomy" id="977800"/>
    <lineage>
        <taxon>Bacteria</taxon>
        <taxon>Pseudomonadati</taxon>
        <taxon>Pseudomonadota</taxon>
        <taxon>Alphaproteobacteria</taxon>
        <taxon>Sphingomonadales</taxon>
        <taxon>Sphingomonadaceae</taxon>
        <taxon>Sphingomonas</taxon>
    </lineage>
</organism>
<comment type="caution">
    <text evidence="8">The sequence shown here is derived from an EMBL/GenBank/DDBJ whole genome shotgun (WGS) entry which is preliminary data.</text>
</comment>
<evidence type="ECO:0000313" key="8">
    <source>
        <dbReference type="EMBL" id="GAA4011689.1"/>
    </source>
</evidence>
<dbReference type="PROSITE" id="PS51257">
    <property type="entry name" value="PROKAR_LIPOPROTEIN"/>
    <property type="match status" value="1"/>
</dbReference>
<comment type="pathway">
    <text evidence="1">Glycan metabolism; L-arabinan degradation.</text>
</comment>
<feature type="region of interest" description="Disordered" evidence="6">
    <location>
        <begin position="327"/>
        <end position="346"/>
    </location>
</feature>
<evidence type="ECO:0000256" key="6">
    <source>
        <dbReference type="SAM" id="MobiDB-lite"/>
    </source>
</evidence>
<evidence type="ECO:0000256" key="1">
    <source>
        <dbReference type="ARBA" id="ARBA00004834"/>
    </source>
</evidence>
<dbReference type="Proteomes" id="UP001500235">
    <property type="component" value="Unassembled WGS sequence"/>
</dbReference>
<dbReference type="Gene3D" id="2.115.10.20">
    <property type="entry name" value="Glycosyl hydrolase domain, family 43"/>
    <property type="match status" value="1"/>
</dbReference>
<evidence type="ECO:0000256" key="3">
    <source>
        <dbReference type="ARBA" id="ARBA00022801"/>
    </source>
</evidence>
<dbReference type="CDD" id="cd08999">
    <property type="entry name" value="GH43_ABN-like"/>
    <property type="match status" value="1"/>
</dbReference>
<protein>
    <submittedName>
        <fullName evidence="8">Family 43 glycosylhydrolase</fullName>
    </submittedName>
</protein>
<sequence length="346" mass="38251">MMRFFSLAAALALTACATLPQPARFQNPVIDRDFPDPAAIRAADGHFYVYATQGGDPIRNIQIARSRDLVTWEDTGDALPVKPSWASRTQDFWAPDIYRRGQTYYLYYSAKPDAALSDDKRGLCLAVATASSPQGPFTDKGSPLQCGESFVNIDPHAFDDPATGKTYLYWGSGFGPIKVQELASDRLSFAPGSKPTDLVDVVRTENTAEYRRLVEGAWVILRNGTYYLFFSGDNCCGPKAHYAVMVARSRSATGPFEVRPRPLYLVLEGNAQWIAPGHNSIVTDDAGADWILYHGVDARRPRSKPTDDVNTRRVMLMDRIVWRDGWPEIAGKSPGSGPQPGPTIRR</sequence>
<dbReference type="InterPro" id="IPR050727">
    <property type="entry name" value="GH43_arabinanases"/>
</dbReference>
<keyword evidence="7" id="KW-0732">Signal</keyword>
<dbReference type="PANTHER" id="PTHR43301">
    <property type="entry name" value="ARABINAN ENDO-1,5-ALPHA-L-ARABINOSIDASE"/>
    <property type="match status" value="1"/>
</dbReference>
<gene>
    <name evidence="8" type="ORF">GCM10022280_06700</name>
</gene>
<dbReference type="SUPFAM" id="SSF75005">
    <property type="entry name" value="Arabinanase/levansucrase/invertase"/>
    <property type="match status" value="1"/>
</dbReference>
<dbReference type="Pfam" id="PF04616">
    <property type="entry name" value="Glyco_hydro_43"/>
    <property type="match status" value="1"/>
</dbReference>
<dbReference type="InterPro" id="IPR023296">
    <property type="entry name" value="Glyco_hydro_beta-prop_sf"/>
</dbReference>
<comment type="similarity">
    <text evidence="2 5">Belongs to the glycosyl hydrolase 43 family.</text>
</comment>
<accession>A0ABP7SH52</accession>
<feature type="chain" id="PRO_5046574365" evidence="7">
    <location>
        <begin position="18"/>
        <end position="346"/>
    </location>
</feature>
<dbReference type="PANTHER" id="PTHR43301:SF3">
    <property type="entry name" value="ARABINAN ENDO-1,5-ALPHA-L-ARABINOSIDASE A-RELATED"/>
    <property type="match status" value="1"/>
</dbReference>
<keyword evidence="3 5" id="KW-0378">Hydrolase</keyword>
<dbReference type="InterPro" id="IPR006710">
    <property type="entry name" value="Glyco_hydro_43"/>
</dbReference>
<keyword evidence="9" id="KW-1185">Reference proteome</keyword>
<evidence type="ECO:0000256" key="7">
    <source>
        <dbReference type="SAM" id="SignalP"/>
    </source>
</evidence>
<feature type="compositionally biased region" description="Pro residues" evidence="6">
    <location>
        <begin position="337"/>
        <end position="346"/>
    </location>
</feature>
<evidence type="ECO:0000256" key="5">
    <source>
        <dbReference type="RuleBase" id="RU361187"/>
    </source>
</evidence>
<proteinExistence type="inferred from homology"/>
<feature type="signal peptide" evidence="7">
    <location>
        <begin position="1"/>
        <end position="17"/>
    </location>
</feature>
<evidence type="ECO:0000313" key="9">
    <source>
        <dbReference type="Proteomes" id="UP001500235"/>
    </source>
</evidence>
<evidence type="ECO:0000256" key="4">
    <source>
        <dbReference type="ARBA" id="ARBA00023295"/>
    </source>
</evidence>
<keyword evidence="4 5" id="KW-0326">Glycosidase</keyword>
<reference evidence="9" key="1">
    <citation type="journal article" date="2019" name="Int. J. Syst. Evol. Microbiol.">
        <title>The Global Catalogue of Microorganisms (GCM) 10K type strain sequencing project: providing services to taxonomists for standard genome sequencing and annotation.</title>
        <authorList>
            <consortium name="The Broad Institute Genomics Platform"/>
            <consortium name="The Broad Institute Genome Sequencing Center for Infectious Disease"/>
            <person name="Wu L."/>
            <person name="Ma J."/>
        </authorList>
    </citation>
    <scope>NUCLEOTIDE SEQUENCE [LARGE SCALE GENOMIC DNA]</scope>
    <source>
        <strain evidence="9">JCM 17563</strain>
    </source>
</reference>